<feature type="signal peptide" evidence="2">
    <location>
        <begin position="1"/>
        <end position="23"/>
    </location>
</feature>
<feature type="region of interest" description="Disordered" evidence="1">
    <location>
        <begin position="243"/>
        <end position="358"/>
    </location>
</feature>
<feature type="compositionally biased region" description="Pro residues" evidence="1">
    <location>
        <begin position="257"/>
        <end position="278"/>
    </location>
</feature>
<protein>
    <recommendedName>
        <fullName evidence="3">Apple domain-containing protein</fullName>
    </recommendedName>
</protein>
<organism evidence="4 5">
    <name type="scientific">Phomopsis amygdali</name>
    <name type="common">Fusicoccum amygdali</name>
    <dbReference type="NCBI Taxonomy" id="1214568"/>
    <lineage>
        <taxon>Eukaryota</taxon>
        <taxon>Fungi</taxon>
        <taxon>Dikarya</taxon>
        <taxon>Ascomycota</taxon>
        <taxon>Pezizomycotina</taxon>
        <taxon>Sordariomycetes</taxon>
        <taxon>Sordariomycetidae</taxon>
        <taxon>Diaporthales</taxon>
        <taxon>Diaporthaceae</taxon>
        <taxon>Diaporthe</taxon>
    </lineage>
</organism>
<gene>
    <name evidence="4" type="ORF">N8I77_003316</name>
</gene>
<name>A0AAD9SK35_PHOAM</name>
<dbReference type="EMBL" id="JAUJFL010000002">
    <property type="protein sequence ID" value="KAK2609839.1"/>
    <property type="molecule type" value="Genomic_DNA"/>
</dbReference>
<evidence type="ECO:0000256" key="1">
    <source>
        <dbReference type="SAM" id="MobiDB-lite"/>
    </source>
</evidence>
<feature type="chain" id="PRO_5042069126" description="Apple domain-containing protein" evidence="2">
    <location>
        <begin position="24"/>
        <end position="358"/>
    </location>
</feature>
<feature type="domain" description="Apple" evidence="3">
    <location>
        <begin position="147"/>
        <end position="234"/>
    </location>
</feature>
<feature type="region of interest" description="Disordered" evidence="1">
    <location>
        <begin position="117"/>
        <end position="143"/>
    </location>
</feature>
<dbReference type="Gene3D" id="3.50.4.10">
    <property type="entry name" value="Hepatocyte Growth Factor"/>
    <property type="match status" value="1"/>
</dbReference>
<dbReference type="AlphaFoldDB" id="A0AAD9SK35"/>
<evidence type="ECO:0000313" key="5">
    <source>
        <dbReference type="Proteomes" id="UP001265746"/>
    </source>
</evidence>
<dbReference type="Proteomes" id="UP001265746">
    <property type="component" value="Unassembled WGS sequence"/>
</dbReference>
<comment type="caution">
    <text evidence="4">The sequence shown here is derived from an EMBL/GenBank/DDBJ whole genome shotgun (WGS) entry which is preliminary data.</text>
</comment>
<sequence>MARFNSFHTAFATIVAFAGVVASQTPITSCPTQVKTSTGSSGASYAICAGTDYRGPSAQVLQDVGTIQQCVQMCDAQKGTCVRAVYDNENAICHFKSNQAGALTWVQDSQFSTIVSGGSRAGAGAGQGAPPPTNPGTGSTGTALAQCPTGDQALNTVTGAQFLICQNTDFRGDSASITPAASTESCAELCSQTAACTNAVFDKTNSECHVKADPTTTTLTWVRDQQFDVIRLNMGALGGGASTGGAGFVPTPAAPAKQPPPKQPPPKQPAPAPQPKQNPDPSVDPALIGFLLGGLGAPPPPQQPPPQQAPPPGFATPPPPTTAPPPGFFGIPFIKRESSVSENAGKPRERRVARKFVA</sequence>
<reference evidence="4" key="1">
    <citation type="submission" date="2023-06" db="EMBL/GenBank/DDBJ databases">
        <authorList>
            <person name="Noh H."/>
        </authorList>
    </citation>
    <scope>NUCLEOTIDE SEQUENCE</scope>
    <source>
        <strain evidence="4">DUCC20226</strain>
    </source>
</reference>
<proteinExistence type="predicted"/>
<dbReference type="SUPFAM" id="SSF57414">
    <property type="entry name" value="Hairpin loop containing domain-like"/>
    <property type="match status" value="1"/>
</dbReference>
<keyword evidence="5" id="KW-1185">Reference proteome</keyword>
<keyword evidence="2" id="KW-0732">Signal</keyword>
<dbReference type="PROSITE" id="PS50948">
    <property type="entry name" value="PAN"/>
    <property type="match status" value="1"/>
</dbReference>
<feature type="compositionally biased region" description="Basic residues" evidence="1">
    <location>
        <begin position="348"/>
        <end position="358"/>
    </location>
</feature>
<feature type="compositionally biased region" description="Pro residues" evidence="1">
    <location>
        <begin position="297"/>
        <end position="327"/>
    </location>
</feature>
<evidence type="ECO:0000259" key="3">
    <source>
        <dbReference type="PROSITE" id="PS50948"/>
    </source>
</evidence>
<dbReference type="Pfam" id="PF00024">
    <property type="entry name" value="PAN_1"/>
    <property type="match status" value="2"/>
</dbReference>
<dbReference type="InterPro" id="IPR003609">
    <property type="entry name" value="Pan_app"/>
</dbReference>
<accession>A0AAD9SK35</accession>
<evidence type="ECO:0000256" key="2">
    <source>
        <dbReference type="SAM" id="SignalP"/>
    </source>
</evidence>
<evidence type="ECO:0000313" key="4">
    <source>
        <dbReference type="EMBL" id="KAK2609839.1"/>
    </source>
</evidence>